<dbReference type="AlphaFoldDB" id="A0A1E7L8R3"/>
<dbReference type="RefSeq" id="WP_070015993.1">
    <property type="nucleotide sequence ID" value="NZ_LJGW01000130.1"/>
</dbReference>
<evidence type="ECO:0000256" key="1">
    <source>
        <dbReference type="SAM" id="MobiDB-lite"/>
    </source>
</evidence>
<gene>
    <name evidence="2" type="ORF">AN218_07600</name>
</gene>
<dbReference type="EMBL" id="LJGW01000130">
    <property type="protein sequence ID" value="OEV12579.1"/>
    <property type="molecule type" value="Genomic_DNA"/>
</dbReference>
<feature type="region of interest" description="Disordered" evidence="1">
    <location>
        <begin position="1"/>
        <end position="23"/>
    </location>
</feature>
<name>A0A1E7L8R3_9ACTN</name>
<dbReference type="Proteomes" id="UP000176005">
    <property type="component" value="Unassembled WGS sequence"/>
</dbReference>
<protein>
    <submittedName>
        <fullName evidence="2">Uncharacterized protein</fullName>
    </submittedName>
</protein>
<sequence>MRPHLKVHKPHTEHSSGAKPLDVSTLPVSEVLALAQEMADSRREQASGARELERLKVSADGWKRRALEAEGKLRNMRKALAE</sequence>
<organism evidence="2 3">
    <name type="scientific">Streptomyces nanshensis</name>
    <dbReference type="NCBI Taxonomy" id="518642"/>
    <lineage>
        <taxon>Bacteria</taxon>
        <taxon>Bacillati</taxon>
        <taxon>Actinomycetota</taxon>
        <taxon>Actinomycetes</taxon>
        <taxon>Kitasatosporales</taxon>
        <taxon>Streptomycetaceae</taxon>
        <taxon>Streptomyces</taxon>
    </lineage>
</organism>
<evidence type="ECO:0000313" key="3">
    <source>
        <dbReference type="Proteomes" id="UP000176005"/>
    </source>
</evidence>
<comment type="caution">
    <text evidence="2">The sequence shown here is derived from an EMBL/GenBank/DDBJ whole genome shotgun (WGS) entry which is preliminary data.</text>
</comment>
<reference evidence="2 3" key="1">
    <citation type="journal article" date="2016" name="Front. Microbiol.">
        <title>Comparative Genomics Analysis of Streptomyces Species Reveals Their Adaptation to the Marine Environment and Their Diversity at the Genomic Level.</title>
        <authorList>
            <person name="Tian X."/>
            <person name="Zhang Z."/>
            <person name="Yang T."/>
            <person name="Chen M."/>
            <person name="Li J."/>
            <person name="Chen F."/>
            <person name="Yang J."/>
            <person name="Li W."/>
            <person name="Zhang B."/>
            <person name="Zhang Z."/>
            <person name="Wu J."/>
            <person name="Zhang C."/>
            <person name="Long L."/>
            <person name="Xiao J."/>
        </authorList>
    </citation>
    <scope>NUCLEOTIDE SEQUENCE [LARGE SCALE GENOMIC DNA]</scope>
    <source>
        <strain evidence="2 3">SCSIO 10429</strain>
    </source>
</reference>
<evidence type="ECO:0000313" key="2">
    <source>
        <dbReference type="EMBL" id="OEV12579.1"/>
    </source>
</evidence>
<keyword evidence="3" id="KW-1185">Reference proteome</keyword>
<accession>A0A1E7L8R3</accession>
<proteinExistence type="predicted"/>